<keyword evidence="4" id="KW-0408">Iron</keyword>
<evidence type="ECO:0000256" key="7">
    <source>
        <dbReference type="ARBA" id="ARBA00045681"/>
    </source>
</evidence>
<dbReference type="Proteomes" id="UP001151760">
    <property type="component" value="Unassembled WGS sequence"/>
</dbReference>
<reference evidence="9" key="1">
    <citation type="journal article" date="2022" name="Int. J. Mol. Sci.">
        <title>Draft Genome of Tanacetum Coccineum: Genomic Comparison of Closely Related Tanacetum-Family Plants.</title>
        <authorList>
            <person name="Yamashiro T."/>
            <person name="Shiraishi A."/>
            <person name="Nakayama K."/>
            <person name="Satake H."/>
        </authorList>
    </citation>
    <scope>NUCLEOTIDE SEQUENCE</scope>
</reference>
<evidence type="ECO:0000256" key="5">
    <source>
        <dbReference type="ARBA" id="ARBA00023014"/>
    </source>
</evidence>
<accession>A0ABQ5IFR9</accession>
<feature type="region of interest" description="Disordered" evidence="8">
    <location>
        <begin position="104"/>
        <end position="124"/>
    </location>
</feature>
<feature type="compositionally biased region" description="Polar residues" evidence="8">
    <location>
        <begin position="13"/>
        <end position="29"/>
    </location>
</feature>
<dbReference type="Pfam" id="PF09243">
    <property type="entry name" value="Rsm22"/>
    <property type="match status" value="1"/>
</dbReference>
<organism evidence="9 10">
    <name type="scientific">Tanacetum coccineum</name>
    <dbReference type="NCBI Taxonomy" id="301880"/>
    <lineage>
        <taxon>Eukaryota</taxon>
        <taxon>Viridiplantae</taxon>
        <taxon>Streptophyta</taxon>
        <taxon>Embryophyta</taxon>
        <taxon>Tracheophyta</taxon>
        <taxon>Spermatophyta</taxon>
        <taxon>Magnoliopsida</taxon>
        <taxon>eudicotyledons</taxon>
        <taxon>Gunneridae</taxon>
        <taxon>Pentapetalae</taxon>
        <taxon>asterids</taxon>
        <taxon>campanulids</taxon>
        <taxon>Asterales</taxon>
        <taxon>Asteraceae</taxon>
        <taxon>Asteroideae</taxon>
        <taxon>Anthemideae</taxon>
        <taxon>Anthemidinae</taxon>
        <taxon>Tanacetum</taxon>
    </lineage>
</organism>
<dbReference type="InterPro" id="IPR015324">
    <property type="entry name" value="Ribosomal_Rsm22-like"/>
</dbReference>
<reference evidence="9" key="2">
    <citation type="submission" date="2022-01" db="EMBL/GenBank/DDBJ databases">
        <authorList>
            <person name="Yamashiro T."/>
            <person name="Shiraishi A."/>
            <person name="Satake H."/>
            <person name="Nakayama K."/>
        </authorList>
    </citation>
    <scope>NUCLEOTIDE SEQUENCE</scope>
</reference>
<comment type="caution">
    <text evidence="9">The sequence shown here is derived from an EMBL/GenBank/DDBJ whole genome shotgun (WGS) entry which is preliminary data.</text>
</comment>
<dbReference type="EMBL" id="BQNB010020650">
    <property type="protein sequence ID" value="GJT98183.1"/>
    <property type="molecule type" value="Genomic_DNA"/>
</dbReference>
<feature type="region of interest" description="Disordered" evidence="8">
    <location>
        <begin position="60"/>
        <end position="84"/>
    </location>
</feature>
<keyword evidence="5" id="KW-0411">Iron-sulfur</keyword>
<evidence type="ECO:0000313" key="10">
    <source>
        <dbReference type="Proteomes" id="UP001151760"/>
    </source>
</evidence>
<evidence type="ECO:0000256" key="6">
    <source>
        <dbReference type="ARBA" id="ARBA00023128"/>
    </source>
</evidence>
<sequence>MKRPEISPAKGTTKLSTLEVESQSPLTQSLCNDTTHSRVLSKLSYSESWPLDGMKFDTLKEQKAKRKPEDIESDHDEGIESEPDDIINDRKMVIYESDINEPYFTSESDSEEETPDESTRADLGTGWGRIVFSPMKRGKMVEMDVCRATNQEGTEGRFERVIVTKSKNPTLHRQAKKSLWDDESKHGARILNDGAQNSNVESDDECNVDGVSETVFSDNMDKCNVDGHGKETDKQQSVDPFGFYDLLNKLPANGVRDATTSLSHPPGFTPKTSVTHANVGEICEDGPTNGEDMVNMPRVDAKVMDHSQEVHDSSNGESVSSFSHKVHNGGSILDILDDMVRVGHSMGYNLDGCLKDMERIIGSQGDEDVLK</sequence>
<feature type="region of interest" description="Disordered" evidence="8">
    <location>
        <begin position="1"/>
        <end position="29"/>
    </location>
</feature>
<dbReference type="InterPro" id="IPR052571">
    <property type="entry name" value="Mt_RNA_Methyltransferase"/>
</dbReference>
<evidence type="ECO:0000256" key="2">
    <source>
        <dbReference type="ARBA" id="ARBA00022723"/>
    </source>
</evidence>
<evidence type="ECO:0000256" key="3">
    <source>
        <dbReference type="ARBA" id="ARBA00022946"/>
    </source>
</evidence>
<keyword evidence="3" id="KW-0809">Transit peptide</keyword>
<keyword evidence="6" id="KW-0496">Mitochondrion</keyword>
<evidence type="ECO:0000313" key="9">
    <source>
        <dbReference type="EMBL" id="GJT98183.1"/>
    </source>
</evidence>
<keyword evidence="2" id="KW-0479">Metal-binding</keyword>
<evidence type="ECO:0000256" key="8">
    <source>
        <dbReference type="SAM" id="MobiDB-lite"/>
    </source>
</evidence>
<dbReference type="PANTHER" id="PTHR13184">
    <property type="entry name" value="37S RIBOSOMAL PROTEIN S22"/>
    <property type="match status" value="1"/>
</dbReference>
<comment type="subcellular location">
    <subcellularLocation>
        <location evidence="1">Mitochondrion</location>
    </subcellularLocation>
</comment>
<evidence type="ECO:0000256" key="1">
    <source>
        <dbReference type="ARBA" id="ARBA00004173"/>
    </source>
</evidence>
<protein>
    <submittedName>
        <fullName evidence="9">Methyltransferase-like protein 17, mitochondrial</fullName>
    </submittedName>
</protein>
<feature type="compositionally biased region" description="Basic and acidic residues" evidence="8">
    <location>
        <begin position="60"/>
        <end position="70"/>
    </location>
</feature>
<feature type="compositionally biased region" description="Acidic residues" evidence="8">
    <location>
        <begin position="71"/>
        <end position="84"/>
    </location>
</feature>
<keyword evidence="10" id="KW-1185">Reference proteome</keyword>
<proteinExistence type="predicted"/>
<dbReference type="PANTHER" id="PTHR13184:SF5">
    <property type="entry name" value="METHYLTRANSFERASE-LIKE PROTEIN 17, MITOCHONDRIAL"/>
    <property type="match status" value="1"/>
</dbReference>
<evidence type="ECO:0000256" key="4">
    <source>
        <dbReference type="ARBA" id="ARBA00023004"/>
    </source>
</evidence>
<comment type="function">
    <text evidence="7">Mitochondrial ribosome (mitoribosome) assembly factor. Binds at the interface of the head and body domains of the mitochondrial small ribosomal subunit (mt-SSU), occluding the mRNA channel and preventing compaction of the head domain towards the body. Probable inactive methyltransferase: retains the characteristic folding and ability to bind S-adenosyl-L-methionine, but it probably lost its methyltransferase activity.</text>
</comment>
<name>A0ABQ5IFR9_9ASTR</name>
<gene>
    <name evidence="9" type="ORF">Tco_1093701</name>
</gene>